<evidence type="ECO:0000256" key="4">
    <source>
        <dbReference type="ARBA" id="ARBA00023002"/>
    </source>
</evidence>
<dbReference type="Pfam" id="PF03404">
    <property type="entry name" value="Mo-co_dimer"/>
    <property type="match status" value="1"/>
</dbReference>
<keyword evidence="3" id="KW-0479">Metal-binding</keyword>
<dbReference type="EMBL" id="OOIN01000043">
    <property type="protein sequence ID" value="SPO32312.1"/>
    <property type="molecule type" value="Genomic_DNA"/>
</dbReference>
<dbReference type="PANTHER" id="PTHR19372:SF7">
    <property type="entry name" value="SULFITE OXIDASE, MITOCHONDRIAL"/>
    <property type="match status" value="1"/>
</dbReference>
<dbReference type="InterPro" id="IPR036374">
    <property type="entry name" value="OxRdtase_Mopterin-bd_sf"/>
</dbReference>
<evidence type="ECO:0000256" key="3">
    <source>
        <dbReference type="ARBA" id="ARBA00022723"/>
    </source>
</evidence>
<dbReference type="OrthoDB" id="10051395at2759"/>
<evidence type="ECO:0000313" key="8">
    <source>
        <dbReference type="Proteomes" id="UP000324022"/>
    </source>
</evidence>
<protein>
    <submittedName>
        <fullName evidence="7">Related to Sulfite oxidase</fullName>
    </submittedName>
</protein>
<dbReference type="SUPFAM" id="SSF56524">
    <property type="entry name" value="Oxidoreductase molybdopterin-binding domain"/>
    <property type="match status" value="1"/>
</dbReference>
<dbReference type="Pfam" id="PF00174">
    <property type="entry name" value="Oxidored_molyb"/>
    <property type="match status" value="1"/>
</dbReference>
<dbReference type="InterPro" id="IPR014756">
    <property type="entry name" value="Ig_E-set"/>
</dbReference>
<gene>
    <name evidence="7" type="ORF">UTRI_02869</name>
</gene>
<comment type="cofactor">
    <cofactor evidence="1">
        <name>Mo-molybdopterin</name>
        <dbReference type="ChEBI" id="CHEBI:71302"/>
    </cofactor>
</comment>
<evidence type="ECO:0000259" key="5">
    <source>
        <dbReference type="Pfam" id="PF00174"/>
    </source>
</evidence>
<dbReference type="InterPro" id="IPR005066">
    <property type="entry name" value="MoCF_OxRdtse_dimer"/>
</dbReference>
<dbReference type="Gene3D" id="2.60.40.650">
    <property type="match status" value="1"/>
</dbReference>
<dbReference type="InterPro" id="IPR000572">
    <property type="entry name" value="OxRdtase_Mopterin-bd_dom"/>
</dbReference>
<name>A0A5C3EPE2_9BASI</name>
<dbReference type="GO" id="GO:0043546">
    <property type="term" value="F:molybdopterin cofactor binding"/>
    <property type="evidence" value="ECO:0007669"/>
    <property type="project" value="TreeGrafter"/>
</dbReference>
<dbReference type="SUPFAM" id="SSF81296">
    <property type="entry name" value="E set domains"/>
    <property type="match status" value="1"/>
</dbReference>
<evidence type="ECO:0000259" key="6">
    <source>
        <dbReference type="Pfam" id="PF03404"/>
    </source>
</evidence>
<dbReference type="AlphaFoldDB" id="A0A5C3EPE2"/>
<sequence>MSQLVRQKDPLNTEPYTNDLASSFITPNNLVFNRNHDSVVRTEVPESNGVDWTLSISVDDGVKLASDSKVLQQCLSLDTIKKDHKLVEVIATLECAGNRRSELASSHQPAEGIQWGNAVIANVIWGGASLRSVLLASGVPDPFVHHSDHTALKPSEEATREDAATWARSLHLHLFSAQESSESDDPSRKEYFASSIPLSTAMHPNQDCLLAYQYNRQTLTQRHGAPLRAVIPGHVGARWVKWLNGLRISNRENDSPPMRMDYKLLVPPQKGGTEVEKAFVERASEDTEFRKQELRQQKPLQRLEASCSITQPSQDGQSLAANDGKVSIKGYAVGQDGSPATSVFLALMPETEQELSSDDLLTSLPAEIEWQQATIRHHDIDAHRGAASGRWSWAWTLWQLEVSVPSSNRKWALIARCVTASGVEQERISEWNLRGFCNRSWSVVRNISFRPHLEA</sequence>
<dbReference type="GO" id="GO:0005739">
    <property type="term" value="C:mitochondrion"/>
    <property type="evidence" value="ECO:0007669"/>
    <property type="project" value="TreeGrafter"/>
</dbReference>
<dbReference type="Gene3D" id="3.90.420.10">
    <property type="entry name" value="Oxidoreductase, molybdopterin-binding domain"/>
    <property type="match status" value="1"/>
</dbReference>
<proteinExistence type="predicted"/>
<keyword evidence="2" id="KW-0500">Molybdenum</keyword>
<dbReference type="GO" id="GO:0020037">
    <property type="term" value="F:heme binding"/>
    <property type="evidence" value="ECO:0007669"/>
    <property type="project" value="TreeGrafter"/>
</dbReference>
<evidence type="ECO:0000313" key="7">
    <source>
        <dbReference type="EMBL" id="SPO32312.1"/>
    </source>
</evidence>
<feature type="domain" description="Oxidoreductase molybdopterin-binding" evidence="5">
    <location>
        <begin position="44"/>
        <end position="255"/>
    </location>
</feature>
<evidence type="ECO:0000256" key="2">
    <source>
        <dbReference type="ARBA" id="ARBA00022505"/>
    </source>
</evidence>
<dbReference type="Proteomes" id="UP000324022">
    <property type="component" value="Unassembled WGS sequence"/>
</dbReference>
<reference evidence="7 8" key="1">
    <citation type="submission" date="2018-03" db="EMBL/GenBank/DDBJ databases">
        <authorList>
            <person name="Guldener U."/>
        </authorList>
    </citation>
    <scope>NUCLEOTIDE SEQUENCE [LARGE SCALE GENOMIC DNA]</scope>
    <source>
        <strain evidence="7 8">NBRC100155</strain>
    </source>
</reference>
<organism evidence="7 8">
    <name type="scientific">Ustilago trichophora</name>
    <dbReference type="NCBI Taxonomy" id="86804"/>
    <lineage>
        <taxon>Eukaryota</taxon>
        <taxon>Fungi</taxon>
        <taxon>Dikarya</taxon>
        <taxon>Basidiomycota</taxon>
        <taxon>Ustilaginomycotina</taxon>
        <taxon>Ustilaginomycetes</taxon>
        <taxon>Ustilaginales</taxon>
        <taxon>Ustilaginaceae</taxon>
        <taxon>Ustilago</taxon>
    </lineage>
</organism>
<dbReference type="GO" id="GO:0008482">
    <property type="term" value="F:sulfite oxidase activity"/>
    <property type="evidence" value="ECO:0007669"/>
    <property type="project" value="TreeGrafter"/>
</dbReference>
<dbReference type="PRINTS" id="PR00407">
    <property type="entry name" value="EUMOPTERIN"/>
</dbReference>
<dbReference type="GO" id="GO:0030151">
    <property type="term" value="F:molybdenum ion binding"/>
    <property type="evidence" value="ECO:0007669"/>
    <property type="project" value="InterPro"/>
</dbReference>
<dbReference type="PANTHER" id="PTHR19372">
    <property type="entry name" value="SULFITE REDUCTASE"/>
    <property type="match status" value="1"/>
</dbReference>
<dbReference type="InterPro" id="IPR008335">
    <property type="entry name" value="Mopterin_OxRdtase_euk"/>
</dbReference>
<accession>A0A5C3EPE2</accession>
<keyword evidence="4" id="KW-0560">Oxidoreductase</keyword>
<feature type="domain" description="Moybdenum cofactor oxidoreductase dimerisation" evidence="6">
    <location>
        <begin position="369"/>
        <end position="443"/>
    </location>
</feature>
<keyword evidence="8" id="KW-1185">Reference proteome</keyword>
<dbReference type="GO" id="GO:0006790">
    <property type="term" value="P:sulfur compound metabolic process"/>
    <property type="evidence" value="ECO:0007669"/>
    <property type="project" value="TreeGrafter"/>
</dbReference>
<evidence type="ECO:0000256" key="1">
    <source>
        <dbReference type="ARBA" id="ARBA00001924"/>
    </source>
</evidence>